<dbReference type="KEGG" id="zmk:HG535_0G04760"/>
<feature type="transmembrane region" description="Helical" evidence="6">
    <location>
        <begin position="56"/>
        <end position="78"/>
    </location>
</feature>
<feature type="transmembrane region" description="Helical" evidence="6">
    <location>
        <begin position="27"/>
        <end position="44"/>
    </location>
</feature>
<dbReference type="AlphaFoldDB" id="A0A7H9B7W4"/>
<dbReference type="Pfam" id="PF05251">
    <property type="entry name" value="Ost5"/>
    <property type="match status" value="1"/>
</dbReference>
<comment type="subcellular location">
    <subcellularLocation>
        <location evidence="1 6">Membrane</location>
        <topology evidence="1 6">Multi-pass membrane protein</topology>
    </subcellularLocation>
</comment>
<evidence type="ECO:0000313" key="7">
    <source>
        <dbReference type="EMBL" id="QLG74593.1"/>
    </source>
</evidence>
<protein>
    <recommendedName>
        <fullName evidence="6">Dolichyl-diphosphooligosaccharide-protein glycosyltransferase subunit OST5</fullName>
    </recommendedName>
</protein>
<keyword evidence="5 6" id="KW-0472">Membrane</keyword>
<organism evidence="7 8">
    <name type="scientific">Zygotorulaspora mrakii</name>
    <name type="common">Zygosaccharomyces mrakii</name>
    <dbReference type="NCBI Taxonomy" id="42260"/>
    <lineage>
        <taxon>Eukaryota</taxon>
        <taxon>Fungi</taxon>
        <taxon>Dikarya</taxon>
        <taxon>Ascomycota</taxon>
        <taxon>Saccharomycotina</taxon>
        <taxon>Saccharomycetes</taxon>
        <taxon>Saccharomycetales</taxon>
        <taxon>Saccharomycetaceae</taxon>
        <taxon>Zygotorulaspora</taxon>
    </lineage>
</organism>
<accession>A0A7H9B7W4</accession>
<comment type="similarity">
    <text evidence="2 6">Belongs to the OST5 family.</text>
</comment>
<keyword evidence="4 6" id="KW-1133">Transmembrane helix</keyword>
<comment type="function">
    <text evidence="6">Subunit of the oligosaccharyl transferase (OST) complex that catalyzes the initial transfer of a defined glycan (Glc(3)Man(9)GlcNAc(2) in eukaryotes) from the lipid carrier dolichol-pyrophosphate to an asparagine residue within an Asn-X-Ser/Thr consensus motif in nascent polypeptide chains, the first step in protein N-glycosylation. N-glycosylation occurs cotranslationally and the complex associates with the Sec61 complex at the channel-forming translocon complex that mediates protein translocation across the endoplasmic reticulum (ER). All subunits are required for a maximal enzyme activity.</text>
</comment>
<evidence type="ECO:0000256" key="1">
    <source>
        <dbReference type="ARBA" id="ARBA00004141"/>
    </source>
</evidence>
<dbReference type="GO" id="GO:0008250">
    <property type="term" value="C:oligosaccharyltransferase complex"/>
    <property type="evidence" value="ECO:0007669"/>
    <property type="project" value="UniProtKB-UniRule"/>
</dbReference>
<evidence type="ECO:0000313" key="8">
    <source>
        <dbReference type="Proteomes" id="UP000509704"/>
    </source>
</evidence>
<dbReference type="RefSeq" id="XP_037146318.1">
    <property type="nucleotide sequence ID" value="XM_037290423.1"/>
</dbReference>
<comment type="subunit">
    <text evidence="6">Component of the oligosaccharyltransferase (OST) complex.</text>
</comment>
<dbReference type="InterPro" id="IPR007915">
    <property type="entry name" value="TMEM258/Ost5"/>
</dbReference>
<gene>
    <name evidence="7" type="ORF">HG535_0G04760</name>
</gene>
<evidence type="ECO:0000256" key="2">
    <source>
        <dbReference type="ARBA" id="ARBA00009825"/>
    </source>
</evidence>
<evidence type="ECO:0000256" key="6">
    <source>
        <dbReference type="RuleBase" id="RU367008"/>
    </source>
</evidence>
<dbReference type="Proteomes" id="UP000509704">
    <property type="component" value="Chromosome 7"/>
</dbReference>
<dbReference type="GeneID" id="59238376"/>
<evidence type="ECO:0000256" key="5">
    <source>
        <dbReference type="ARBA" id="ARBA00023136"/>
    </source>
</evidence>
<name>A0A7H9B7W4_ZYGMR</name>
<reference evidence="7 8" key="1">
    <citation type="submission" date="2020-07" db="EMBL/GenBank/DDBJ databases">
        <title>The yeast mating-type switching endonuclease HO is a domesticated member of an unorthodox homing genetic element family.</title>
        <authorList>
            <person name="Coughlan A.Y."/>
            <person name="Lombardi L."/>
            <person name="Braun-Galleani S."/>
            <person name="Martos A.R."/>
            <person name="Galeote V."/>
            <person name="Bigey F."/>
            <person name="Dequin S."/>
            <person name="Byrne K.P."/>
            <person name="Wolfe K.H."/>
        </authorList>
    </citation>
    <scope>NUCLEOTIDE SEQUENCE [LARGE SCALE GENOMIC DNA]</scope>
    <source>
        <strain evidence="7 8">NRRL Y-6702</strain>
    </source>
</reference>
<sequence length="85" mass="9269">MAYEQLIKEFKKAKPIGNSDLDIQPRYAAIALFLSLLLITSALITANSKKSFPLKFITYTFLSAGGSLFFGLGAIYLANSVGVYI</sequence>
<proteinExistence type="inferred from homology"/>
<keyword evidence="3 6" id="KW-0812">Transmembrane</keyword>
<dbReference type="GO" id="GO:0006487">
    <property type="term" value="P:protein N-linked glycosylation"/>
    <property type="evidence" value="ECO:0007669"/>
    <property type="project" value="UniProtKB-UniRule"/>
</dbReference>
<dbReference type="EMBL" id="CP058610">
    <property type="protein sequence ID" value="QLG74593.1"/>
    <property type="molecule type" value="Genomic_DNA"/>
</dbReference>
<evidence type="ECO:0000256" key="4">
    <source>
        <dbReference type="ARBA" id="ARBA00022989"/>
    </source>
</evidence>
<keyword evidence="8" id="KW-1185">Reference proteome</keyword>
<evidence type="ECO:0000256" key="3">
    <source>
        <dbReference type="ARBA" id="ARBA00022692"/>
    </source>
</evidence>